<proteinExistence type="predicted"/>
<gene>
    <name evidence="1" type="ORF">S101395_01032</name>
</gene>
<evidence type="ECO:0000313" key="1">
    <source>
        <dbReference type="EMBL" id="ASB87586.1"/>
    </source>
</evidence>
<evidence type="ECO:0008006" key="3">
    <source>
        <dbReference type="Google" id="ProtNLM"/>
    </source>
</evidence>
<name>A0ABM6LE85_9BACI</name>
<organism evidence="1 2">
    <name type="scientific">Bacillus sonorensis</name>
    <dbReference type="NCBI Taxonomy" id="119858"/>
    <lineage>
        <taxon>Bacteria</taxon>
        <taxon>Bacillati</taxon>
        <taxon>Bacillota</taxon>
        <taxon>Bacilli</taxon>
        <taxon>Bacillales</taxon>
        <taxon>Bacillaceae</taxon>
        <taxon>Bacillus</taxon>
    </lineage>
</organism>
<accession>A0ABM6LE85</accession>
<keyword evidence="2" id="KW-1185">Reference proteome</keyword>
<dbReference type="EMBL" id="CP021920">
    <property type="protein sequence ID" value="ASB87586.1"/>
    <property type="molecule type" value="Genomic_DNA"/>
</dbReference>
<protein>
    <recommendedName>
        <fullName evidence="3">Transposase</fullName>
    </recommendedName>
</protein>
<reference evidence="1 2" key="1">
    <citation type="submission" date="2017-06" db="EMBL/GenBank/DDBJ databases">
        <title>Genome sequence of Bacillus sonorensis strain SRCM101395.</title>
        <authorList>
            <person name="Cho S.H."/>
        </authorList>
    </citation>
    <scope>NUCLEOTIDE SEQUENCE [LARGE SCALE GENOMIC DNA]</scope>
    <source>
        <strain evidence="1 2">SRCM101395</strain>
    </source>
</reference>
<sequence>MKFKEVYKNIQLPVYVFMSKLLKDMTMNTSINANMFEDIKGYRLCKIQHLF</sequence>
<dbReference type="Proteomes" id="UP000196877">
    <property type="component" value="Chromosome"/>
</dbReference>
<evidence type="ECO:0000313" key="2">
    <source>
        <dbReference type="Proteomes" id="UP000196877"/>
    </source>
</evidence>